<proteinExistence type="predicted"/>
<evidence type="ECO:0000256" key="1">
    <source>
        <dbReference type="SAM" id="Phobius"/>
    </source>
</evidence>
<comment type="caution">
    <text evidence="2">The sequence shown here is derived from an EMBL/GenBank/DDBJ whole genome shotgun (WGS) entry which is preliminary data.</text>
</comment>
<dbReference type="Proteomes" id="UP000799764">
    <property type="component" value="Unassembled WGS sequence"/>
</dbReference>
<protein>
    <submittedName>
        <fullName evidence="2">Uncharacterized protein</fullName>
    </submittedName>
</protein>
<dbReference type="EMBL" id="MU001501">
    <property type="protein sequence ID" value="KAF2444170.1"/>
    <property type="molecule type" value="Genomic_DNA"/>
</dbReference>
<keyword evidence="3" id="KW-1185">Reference proteome</keyword>
<dbReference type="AlphaFoldDB" id="A0A9P4UBF1"/>
<accession>A0A9P4UBF1</accession>
<evidence type="ECO:0000313" key="3">
    <source>
        <dbReference type="Proteomes" id="UP000799764"/>
    </source>
</evidence>
<keyword evidence="1" id="KW-0472">Membrane</keyword>
<keyword evidence="1" id="KW-0812">Transmembrane</keyword>
<name>A0A9P4UBF1_9PLEO</name>
<gene>
    <name evidence="2" type="ORF">P171DRAFT_27044</name>
</gene>
<reference evidence="2" key="1">
    <citation type="journal article" date="2020" name="Stud. Mycol.">
        <title>101 Dothideomycetes genomes: a test case for predicting lifestyles and emergence of pathogens.</title>
        <authorList>
            <person name="Haridas S."/>
            <person name="Albert R."/>
            <person name="Binder M."/>
            <person name="Bloem J."/>
            <person name="Labutti K."/>
            <person name="Salamov A."/>
            <person name="Andreopoulos B."/>
            <person name="Baker S."/>
            <person name="Barry K."/>
            <person name="Bills G."/>
            <person name="Bluhm B."/>
            <person name="Cannon C."/>
            <person name="Castanera R."/>
            <person name="Culley D."/>
            <person name="Daum C."/>
            <person name="Ezra D."/>
            <person name="Gonzalez J."/>
            <person name="Henrissat B."/>
            <person name="Kuo A."/>
            <person name="Liang C."/>
            <person name="Lipzen A."/>
            <person name="Lutzoni F."/>
            <person name="Magnuson J."/>
            <person name="Mondo S."/>
            <person name="Nolan M."/>
            <person name="Ohm R."/>
            <person name="Pangilinan J."/>
            <person name="Park H.-J."/>
            <person name="Ramirez L."/>
            <person name="Alfaro M."/>
            <person name="Sun H."/>
            <person name="Tritt A."/>
            <person name="Yoshinaga Y."/>
            <person name="Zwiers L.-H."/>
            <person name="Turgeon B."/>
            <person name="Goodwin S."/>
            <person name="Spatafora J."/>
            <person name="Crous P."/>
            <person name="Grigoriev I."/>
        </authorList>
    </citation>
    <scope>NUCLEOTIDE SEQUENCE</scope>
    <source>
        <strain evidence="2">CBS 690.94</strain>
    </source>
</reference>
<sequence length="91" mass="10992">MRKQLVKLQHCMKASLDPWWFDIVARCMRWEIMTHKAWNGTSIRRIWMDAETSWSKSYYLSTTLLGWLRLLYLFASICVLTTYFHNTSLCH</sequence>
<keyword evidence="1" id="KW-1133">Transmembrane helix</keyword>
<evidence type="ECO:0000313" key="2">
    <source>
        <dbReference type="EMBL" id="KAF2444170.1"/>
    </source>
</evidence>
<organism evidence="2 3">
    <name type="scientific">Karstenula rhodostoma CBS 690.94</name>
    <dbReference type="NCBI Taxonomy" id="1392251"/>
    <lineage>
        <taxon>Eukaryota</taxon>
        <taxon>Fungi</taxon>
        <taxon>Dikarya</taxon>
        <taxon>Ascomycota</taxon>
        <taxon>Pezizomycotina</taxon>
        <taxon>Dothideomycetes</taxon>
        <taxon>Pleosporomycetidae</taxon>
        <taxon>Pleosporales</taxon>
        <taxon>Massarineae</taxon>
        <taxon>Didymosphaeriaceae</taxon>
        <taxon>Karstenula</taxon>
    </lineage>
</organism>
<feature type="transmembrane region" description="Helical" evidence="1">
    <location>
        <begin position="64"/>
        <end position="84"/>
    </location>
</feature>